<comment type="caution">
    <text evidence="1">The sequence shown here is derived from an EMBL/GenBank/DDBJ whole genome shotgun (WGS) entry which is preliminary data.</text>
</comment>
<gene>
    <name evidence="1" type="ORF">XVE_4977</name>
</gene>
<accession>F0BL08</accession>
<dbReference type="RefSeq" id="WP_005998213.1">
    <property type="nucleotide sequence ID" value="NZ_AEQV01000282.1"/>
</dbReference>
<name>F0BL08_9XANT</name>
<organism evidence="1 2">
    <name type="scientific">Xanthomonas vesicatoria ATCC 35937</name>
    <dbReference type="NCBI Taxonomy" id="925775"/>
    <lineage>
        <taxon>Bacteria</taxon>
        <taxon>Pseudomonadati</taxon>
        <taxon>Pseudomonadota</taxon>
        <taxon>Gammaproteobacteria</taxon>
        <taxon>Lysobacterales</taxon>
        <taxon>Lysobacteraceae</taxon>
        <taxon>Xanthomonas</taxon>
    </lineage>
</organism>
<dbReference type="Proteomes" id="UP000003299">
    <property type="component" value="Unassembled WGS sequence"/>
</dbReference>
<protein>
    <submittedName>
        <fullName evidence="1">Uncharacterized protein</fullName>
    </submittedName>
</protein>
<dbReference type="AlphaFoldDB" id="F0BL08"/>
<proteinExistence type="predicted"/>
<reference evidence="1 2" key="1">
    <citation type="journal article" date="2011" name="BMC Genomics">
        <title>Comparative genomics reveals diversity among xanthomonads infecting tomato and pepper.</title>
        <authorList>
            <person name="Potnis N."/>
            <person name="Krasileva K."/>
            <person name="Chow V."/>
            <person name="Almeida N.F."/>
            <person name="Patil P.B."/>
            <person name="Ryan R.P."/>
            <person name="Sharlach M."/>
            <person name="Behlau F."/>
            <person name="Dow J.M."/>
            <person name="Momol M.T."/>
            <person name="White F.F."/>
            <person name="Preston J.F."/>
            <person name="Vinatzer B.A."/>
            <person name="Koebnik R."/>
            <person name="Setubal J.C."/>
            <person name="Norman D.J."/>
            <person name="Staskawicz B.J."/>
            <person name="Jones J.B."/>
        </authorList>
    </citation>
    <scope>NUCLEOTIDE SEQUENCE [LARGE SCALE GENOMIC DNA]</scope>
    <source>
        <strain evidence="1 2">ATCC 35937</strain>
    </source>
</reference>
<evidence type="ECO:0000313" key="1">
    <source>
        <dbReference type="EMBL" id="EGD06840.1"/>
    </source>
</evidence>
<dbReference type="EMBL" id="AEQV01000282">
    <property type="protein sequence ID" value="EGD06840.1"/>
    <property type="molecule type" value="Genomic_DNA"/>
</dbReference>
<sequence>KPPAGRQVAFEFHLAGRSSEALLRRAFPVFYAVLHSSKIALDSWDVVEDMPPSIAQFRNKGVRFT</sequence>
<evidence type="ECO:0000313" key="2">
    <source>
        <dbReference type="Proteomes" id="UP000003299"/>
    </source>
</evidence>
<feature type="non-terminal residue" evidence="1">
    <location>
        <position position="1"/>
    </location>
</feature>